<evidence type="ECO:0000256" key="1">
    <source>
        <dbReference type="SAM" id="MobiDB-lite"/>
    </source>
</evidence>
<protein>
    <submittedName>
        <fullName evidence="2">8203_t:CDS:1</fullName>
    </submittedName>
</protein>
<feature type="non-terminal residue" evidence="2">
    <location>
        <position position="122"/>
    </location>
</feature>
<evidence type="ECO:0000313" key="2">
    <source>
        <dbReference type="EMBL" id="CAG8749911.1"/>
    </source>
</evidence>
<dbReference type="AlphaFoldDB" id="A0A9N9IWV4"/>
<dbReference type="EMBL" id="CAJVQA010017664">
    <property type="protein sequence ID" value="CAG8749911.1"/>
    <property type="molecule type" value="Genomic_DNA"/>
</dbReference>
<gene>
    <name evidence="2" type="ORF">CPELLU_LOCUS14638</name>
</gene>
<dbReference type="Proteomes" id="UP000789759">
    <property type="component" value="Unassembled WGS sequence"/>
</dbReference>
<organism evidence="2 3">
    <name type="scientific">Cetraspora pellucida</name>
    <dbReference type="NCBI Taxonomy" id="1433469"/>
    <lineage>
        <taxon>Eukaryota</taxon>
        <taxon>Fungi</taxon>
        <taxon>Fungi incertae sedis</taxon>
        <taxon>Mucoromycota</taxon>
        <taxon>Glomeromycotina</taxon>
        <taxon>Glomeromycetes</taxon>
        <taxon>Diversisporales</taxon>
        <taxon>Gigasporaceae</taxon>
        <taxon>Cetraspora</taxon>
    </lineage>
</organism>
<feature type="region of interest" description="Disordered" evidence="1">
    <location>
        <begin position="91"/>
        <end position="122"/>
    </location>
</feature>
<name>A0A9N9IWV4_9GLOM</name>
<reference evidence="2" key="1">
    <citation type="submission" date="2021-06" db="EMBL/GenBank/DDBJ databases">
        <authorList>
            <person name="Kallberg Y."/>
            <person name="Tangrot J."/>
            <person name="Rosling A."/>
        </authorList>
    </citation>
    <scope>NUCLEOTIDE SEQUENCE</scope>
    <source>
        <strain evidence="2">FL966</strain>
    </source>
</reference>
<evidence type="ECO:0000313" key="3">
    <source>
        <dbReference type="Proteomes" id="UP000789759"/>
    </source>
</evidence>
<feature type="compositionally biased region" description="Acidic residues" evidence="1">
    <location>
        <begin position="95"/>
        <end position="105"/>
    </location>
</feature>
<sequence>KDTKLDKASNRLIEYFNLLTNAMICNHCKYISDIDRSYQNYPYPSRFTKEEFVRIHDRIYAFRSEVLYTEDQYKELEKAYHEICEELKEAKLESDDTEDSTDERDDDKKIMIDTSVDNDLNS</sequence>
<proteinExistence type="predicted"/>
<keyword evidence="3" id="KW-1185">Reference proteome</keyword>
<accession>A0A9N9IWV4</accession>
<comment type="caution">
    <text evidence="2">The sequence shown here is derived from an EMBL/GenBank/DDBJ whole genome shotgun (WGS) entry which is preliminary data.</text>
</comment>